<comment type="similarity">
    <text evidence="2">Belongs to the cation diffusion facilitator (CDF) transporter (TC 2.A.4) family. SLC30A subfamily.</text>
</comment>
<dbReference type="Gene3D" id="3.30.70.1350">
    <property type="entry name" value="Cation efflux protein, cytoplasmic domain"/>
    <property type="match status" value="1"/>
</dbReference>
<dbReference type="InterPro" id="IPR058533">
    <property type="entry name" value="Cation_efflux_TM"/>
</dbReference>
<reference evidence="13" key="2">
    <citation type="journal article" date="2022" name="Res Sq">
        <title>Evolution of multicellular longitudinally dividing oral cavity symbionts (Neisseriaceae).</title>
        <authorList>
            <person name="Nyongesa S."/>
            <person name="Weber P."/>
            <person name="Bernet E."/>
            <person name="Pullido F."/>
            <person name="Nieckarz M."/>
            <person name="Delaby M."/>
            <person name="Nieves C."/>
            <person name="Viehboeck T."/>
            <person name="Krause N."/>
            <person name="Rivera-Millot A."/>
            <person name="Nakamura A."/>
            <person name="Vischer N."/>
            <person name="VanNieuwenhze M."/>
            <person name="Brun Y."/>
            <person name="Cava F."/>
            <person name="Bulgheresi S."/>
            <person name="Veyrier F."/>
        </authorList>
    </citation>
    <scope>NUCLEOTIDE SEQUENCE</scope>
    <source>
        <strain evidence="13">SAG 1488-6</strain>
    </source>
</reference>
<dbReference type="PANTHER" id="PTHR11562">
    <property type="entry name" value="CATION EFFLUX PROTEIN/ ZINC TRANSPORTER"/>
    <property type="match status" value="1"/>
</dbReference>
<feature type="compositionally biased region" description="Basic and acidic residues" evidence="9">
    <location>
        <begin position="315"/>
        <end position="328"/>
    </location>
</feature>
<feature type="transmembrane region" description="Helical" evidence="10">
    <location>
        <begin position="188"/>
        <end position="206"/>
    </location>
</feature>
<evidence type="ECO:0000259" key="11">
    <source>
        <dbReference type="Pfam" id="PF01545"/>
    </source>
</evidence>
<gene>
    <name evidence="13" type="ORF">LVJ81_02405</name>
</gene>
<keyword evidence="14" id="KW-1185">Reference proteome</keyword>
<feature type="transmembrane region" description="Helical" evidence="10">
    <location>
        <begin position="47"/>
        <end position="68"/>
    </location>
</feature>
<evidence type="ECO:0000256" key="3">
    <source>
        <dbReference type="ARBA" id="ARBA00022448"/>
    </source>
</evidence>
<dbReference type="Pfam" id="PF16916">
    <property type="entry name" value="ZT_dimer"/>
    <property type="match status" value="1"/>
</dbReference>
<accession>A0ABY4EDA5</accession>
<feature type="region of interest" description="Disordered" evidence="9">
    <location>
        <begin position="306"/>
        <end position="328"/>
    </location>
</feature>
<evidence type="ECO:0000256" key="4">
    <source>
        <dbReference type="ARBA" id="ARBA00022692"/>
    </source>
</evidence>
<evidence type="ECO:0000256" key="10">
    <source>
        <dbReference type="SAM" id="Phobius"/>
    </source>
</evidence>
<protein>
    <submittedName>
        <fullName evidence="13">Cation diffusion facilitator family transporter</fullName>
    </submittedName>
</protein>
<keyword evidence="8 10" id="KW-0472">Membrane</keyword>
<evidence type="ECO:0000256" key="8">
    <source>
        <dbReference type="ARBA" id="ARBA00023136"/>
    </source>
</evidence>
<keyword evidence="7" id="KW-0406">Ion transport</keyword>
<evidence type="ECO:0000256" key="6">
    <source>
        <dbReference type="ARBA" id="ARBA00022989"/>
    </source>
</evidence>
<evidence type="ECO:0000256" key="7">
    <source>
        <dbReference type="ARBA" id="ARBA00023065"/>
    </source>
</evidence>
<keyword evidence="4 10" id="KW-0812">Transmembrane</keyword>
<dbReference type="PANTHER" id="PTHR11562:SF17">
    <property type="entry name" value="RE54080P-RELATED"/>
    <property type="match status" value="1"/>
</dbReference>
<feature type="transmembrane region" description="Helical" evidence="10">
    <location>
        <begin position="20"/>
        <end position="41"/>
    </location>
</feature>
<keyword evidence="5" id="KW-0862">Zinc</keyword>
<dbReference type="InterPro" id="IPR050681">
    <property type="entry name" value="CDF/SLC30A"/>
</dbReference>
<dbReference type="Proteomes" id="UP000832034">
    <property type="component" value="Chromosome"/>
</dbReference>
<dbReference type="EMBL" id="CP091512">
    <property type="protein sequence ID" value="UOO92910.1"/>
    <property type="molecule type" value="Genomic_DNA"/>
</dbReference>
<evidence type="ECO:0000313" key="13">
    <source>
        <dbReference type="EMBL" id="UOO92910.1"/>
    </source>
</evidence>
<evidence type="ECO:0000256" key="1">
    <source>
        <dbReference type="ARBA" id="ARBA00004141"/>
    </source>
</evidence>
<dbReference type="SUPFAM" id="SSF160240">
    <property type="entry name" value="Cation efflux protein cytoplasmic domain-like"/>
    <property type="match status" value="1"/>
</dbReference>
<feature type="domain" description="Cation efflux protein cytoplasmic" evidence="12">
    <location>
        <begin position="218"/>
        <end position="293"/>
    </location>
</feature>
<keyword evidence="6 10" id="KW-1133">Transmembrane helix</keyword>
<name>A0ABY4EDA5_VITST</name>
<dbReference type="InterPro" id="IPR036837">
    <property type="entry name" value="Cation_efflux_CTD_sf"/>
</dbReference>
<dbReference type="Gene3D" id="1.20.1510.10">
    <property type="entry name" value="Cation efflux protein transmembrane domain"/>
    <property type="match status" value="1"/>
</dbReference>
<dbReference type="SUPFAM" id="SSF161111">
    <property type="entry name" value="Cation efflux protein transmembrane domain-like"/>
    <property type="match status" value="1"/>
</dbReference>
<evidence type="ECO:0000313" key="14">
    <source>
        <dbReference type="Proteomes" id="UP000832034"/>
    </source>
</evidence>
<dbReference type="RefSeq" id="WP_019958180.1">
    <property type="nucleotide sequence ID" value="NZ_CP091512.1"/>
</dbReference>
<evidence type="ECO:0000256" key="5">
    <source>
        <dbReference type="ARBA" id="ARBA00022906"/>
    </source>
</evidence>
<feature type="transmembrane region" description="Helical" evidence="10">
    <location>
        <begin position="161"/>
        <end position="182"/>
    </location>
</feature>
<feature type="domain" description="Cation efflux protein transmembrane" evidence="11">
    <location>
        <begin position="21"/>
        <end position="214"/>
    </location>
</feature>
<sequence>MAHSHDHSHHGHAHTNNQKILWYSFLIISGYMVIEAVGGVLTNSLALLSDAGHMLSDAIALGIALLAFKFGSKQANANKTFGYQRFEILAAALNGLTLILVAVWVIYEAIGRFVNPLPIQSTGMLIIATIGLIVNIVVAWMMFKGGDTEENLNMRGAFLHVLGDLLGSVAAIIAALAVKFYGWAWADPLISVLVSILILKSGYGILKEALHVLMEGTPKNLDMDVIRQNLLSQAEIANIHDLHLWSITSGQHVLTCHLVMREDVRISQVQEVLHRLEKLLQAQGVQHVTLQAESLHHGHDEAALCSHTASQNPSHSHDETTHEHSHTH</sequence>
<evidence type="ECO:0000256" key="2">
    <source>
        <dbReference type="ARBA" id="ARBA00008873"/>
    </source>
</evidence>
<evidence type="ECO:0000259" key="12">
    <source>
        <dbReference type="Pfam" id="PF16916"/>
    </source>
</evidence>
<dbReference type="Pfam" id="PF01545">
    <property type="entry name" value="Cation_efflux"/>
    <property type="match status" value="1"/>
</dbReference>
<evidence type="ECO:0000256" key="9">
    <source>
        <dbReference type="SAM" id="MobiDB-lite"/>
    </source>
</evidence>
<feature type="transmembrane region" description="Helical" evidence="10">
    <location>
        <begin position="119"/>
        <end position="140"/>
    </location>
</feature>
<keyword evidence="3" id="KW-0813">Transport</keyword>
<dbReference type="InterPro" id="IPR027469">
    <property type="entry name" value="Cation_efflux_TMD_sf"/>
</dbReference>
<dbReference type="NCBIfam" id="TIGR01297">
    <property type="entry name" value="CDF"/>
    <property type="match status" value="1"/>
</dbReference>
<dbReference type="InterPro" id="IPR027470">
    <property type="entry name" value="Cation_efflux_CTD"/>
</dbReference>
<comment type="subcellular location">
    <subcellularLocation>
        <location evidence="1">Membrane</location>
        <topology evidence="1">Multi-pass membrane protein</topology>
    </subcellularLocation>
</comment>
<proteinExistence type="inferred from homology"/>
<dbReference type="InterPro" id="IPR002524">
    <property type="entry name" value="Cation_efflux"/>
</dbReference>
<reference evidence="13" key="1">
    <citation type="submission" date="2021-12" db="EMBL/GenBank/DDBJ databases">
        <authorList>
            <person name="Veyrier F.J."/>
        </authorList>
    </citation>
    <scope>NUCLEOTIDE SEQUENCE</scope>
    <source>
        <strain evidence="13">SAG 1488-6</strain>
    </source>
</reference>
<keyword evidence="5" id="KW-0864">Zinc transport</keyword>
<organism evidence="13 14">
    <name type="scientific">Vitreoscilla stercoraria</name>
    <dbReference type="NCBI Taxonomy" id="61"/>
    <lineage>
        <taxon>Bacteria</taxon>
        <taxon>Pseudomonadati</taxon>
        <taxon>Pseudomonadota</taxon>
        <taxon>Betaproteobacteria</taxon>
        <taxon>Neisseriales</taxon>
        <taxon>Neisseriaceae</taxon>
        <taxon>Vitreoscilla</taxon>
    </lineage>
</organism>
<feature type="transmembrane region" description="Helical" evidence="10">
    <location>
        <begin position="88"/>
        <end position="107"/>
    </location>
</feature>